<accession>A0A0D8HJR6</accession>
<dbReference type="PANTHER" id="PTHR43071">
    <property type="entry name" value="2-AMINO-4-HYDROXY-6-HYDROXYMETHYLDIHYDROPTERIDINE PYROPHOSPHOKINASE"/>
    <property type="match status" value="1"/>
</dbReference>
<evidence type="ECO:0000256" key="2">
    <source>
        <dbReference type="ARBA" id="ARBA00005051"/>
    </source>
</evidence>
<dbReference type="Proteomes" id="UP000032360">
    <property type="component" value="Unassembled WGS sequence"/>
</dbReference>
<comment type="catalytic activity">
    <reaction evidence="1">
        <text>6-hydroxymethyl-7,8-dihydropterin + ATP = (7,8-dihydropterin-6-yl)methyl diphosphate + AMP + H(+)</text>
        <dbReference type="Rhea" id="RHEA:11412"/>
        <dbReference type="ChEBI" id="CHEBI:15378"/>
        <dbReference type="ChEBI" id="CHEBI:30616"/>
        <dbReference type="ChEBI" id="CHEBI:44841"/>
        <dbReference type="ChEBI" id="CHEBI:72950"/>
        <dbReference type="ChEBI" id="CHEBI:456215"/>
        <dbReference type="EC" id="2.7.6.3"/>
    </reaction>
</comment>
<name>A0A0D8HJR6_9ACTN</name>
<keyword evidence="6 10" id="KW-0418">Kinase</keyword>
<evidence type="ECO:0000256" key="4">
    <source>
        <dbReference type="ARBA" id="ARBA00022679"/>
    </source>
</evidence>
<keyword evidence="5" id="KW-0547">Nucleotide-binding</keyword>
<dbReference type="AlphaFoldDB" id="A0A0D8HJR6"/>
<organism evidence="10 11">
    <name type="scientific">Acidithrix ferrooxidans</name>
    <dbReference type="NCBI Taxonomy" id="1280514"/>
    <lineage>
        <taxon>Bacteria</taxon>
        <taxon>Bacillati</taxon>
        <taxon>Actinomycetota</taxon>
        <taxon>Acidimicrobiia</taxon>
        <taxon>Acidimicrobiales</taxon>
        <taxon>Acidimicrobiaceae</taxon>
        <taxon>Acidithrix</taxon>
    </lineage>
</organism>
<dbReference type="GO" id="GO:0005524">
    <property type="term" value="F:ATP binding"/>
    <property type="evidence" value="ECO:0007669"/>
    <property type="project" value="UniProtKB-KW"/>
</dbReference>
<keyword evidence="7" id="KW-0067">ATP-binding</keyword>
<dbReference type="EMBL" id="JXYS01000026">
    <property type="protein sequence ID" value="KJF17972.1"/>
    <property type="molecule type" value="Genomic_DNA"/>
</dbReference>
<dbReference type="UniPathway" id="UPA00077">
    <property type="reaction ID" value="UER00155"/>
</dbReference>
<evidence type="ECO:0000313" key="11">
    <source>
        <dbReference type="Proteomes" id="UP000032360"/>
    </source>
</evidence>
<evidence type="ECO:0000256" key="5">
    <source>
        <dbReference type="ARBA" id="ARBA00022741"/>
    </source>
</evidence>
<dbReference type="OrthoDB" id="9808041at2"/>
<evidence type="ECO:0000256" key="3">
    <source>
        <dbReference type="ARBA" id="ARBA00013253"/>
    </source>
</evidence>
<evidence type="ECO:0000313" key="10">
    <source>
        <dbReference type="EMBL" id="KJF17972.1"/>
    </source>
</evidence>
<dbReference type="Gene3D" id="3.30.70.560">
    <property type="entry name" value="7,8-Dihydro-6-hydroxymethylpterin-pyrophosphokinase HPPK"/>
    <property type="match status" value="1"/>
</dbReference>
<evidence type="ECO:0000256" key="7">
    <source>
        <dbReference type="ARBA" id="ARBA00022840"/>
    </source>
</evidence>
<proteinExistence type="predicted"/>
<dbReference type="GO" id="GO:0003848">
    <property type="term" value="F:2-amino-4-hydroxy-6-hydroxymethyldihydropteridine diphosphokinase activity"/>
    <property type="evidence" value="ECO:0007669"/>
    <property type="project" value="UniProtKB-EC"/>
</dbReference>
<reference evidence="10 11" key="1">
    <citation type="submission" date="2015-01" db="EMBL/GenBank/DDBJ databases">
        <title>Draft genome of the acidophilic iron oxidizer Acidithrix ferrooxidans strain Py-F3.</title>
        <authorList>
            <person name="Poehlein A."/>
            <person name="Eisen S."/>
            <person name="Schloemann M."/>
            <person name="Johnson B.D."/>
            <person name="Daniel R."/>
            <person name="Muehling M."/>
        </authorList>
    </citation>
    <scope>NUCLEOTIDE SEQUENCE [LARGE SCALE GENOMIC DNA]</scope>
    <source>
        <strain evidence="10 11">Py-F3</strain>
    </source>
</reference>
<evidence type="ECO:0000256" key="1">
    <source>
        <dbReference type="ARBA" id="ARBA00000198"/>
    </source>
</evidence>
<dbReference type="InterPro" id="IPR000550">
    <property type="entry name" value="Hppk"/>
</dbReference>
<evidence type="ECO:0000256" key="6">
    <source>
        <dbReference type="ARBA" id="ARBA00022777"/>
    </source>
</evidence>
<dbReference type="CDD" id="cd00483">
    <property type="entry name" value="HPPK"/>
    <property type="match status" value="1"/>
</dbReference>
<dbReference type="Pfam" id="PF01288">
    <property type="entry name" value="HPPK"/>
    <property type="match status" value="1"/>
</dbReference>
<keyword evidence="4 10" id="KW-0808">Transferase</keyword>
<sequence>MTYFLSMGSNLGDRRKFLRLGLDQIPFLVAVSSLYRSSPMQMRDEAAEFYNIAVEIECDMEPHLLLEMLHRIEESAGRVRPYPNAPRSLDIDIIYWSGGELNDSDLVIPHPRAHERLFVLAPLYELSPEIALRLDLKGRFDLSATMAITDDEPAMADSYVIRSSDSSWYS</sequence>
<dbReference type="GO" id="GO:0046656">
    <property type="term" value="P:folic acid biosynthetic process"/>
    <property type="evidence" value="ECO:0007669"/>
    <property type="project" value="UniProtKB-KW"/>
</dbReference>
<dbReference type="PANTHER" id="PTHR43071:SF1">
    <property type="entry name" value="2-AMINO-4-HYDROXY-6-HYDROXYMETHYLDIHYDROPTERIDINE PYROPHOSPHOKINASE"/>
    <property type="match status" value="1"/>
</dbReference>
<gene>
    <name evidence="10" type="primary">folK</name>
    <name evidence="10" type="ORF">AXFE_10680</name>
</gene>
<keyword evidence="11" id="KW-1185">Reference proteome</keyword>
<dbReference type="NCBIfam" id="TIGR01498">
    <property type="entry name" value="folK"/>
    <property type="match status" value="1"/>
</dbReference>
<feature type="domain" description="7,8-dihydro-6-hydroxymethylpterin-pyrophosphokinase" evidence="9">
    <location>
        <begin position="4"/>
        <end position="128"/>
    </location>
</feature>
<dbReference type="EC" id="2.7.6.3" evidence="3"/>
<dbReference type="GO" id="GO:0016301">
    <property type="term" value="F:kinase activity"/>
    <property type="evidence" value="ECO:0007669"/>
    <property type="project" value="UniProtKB-KW"/>
</dbReference>
<protein>
    <recommendedName>
        <fullName evidence="3">2-amino-4-hydroxy-6-hydroxymethyldihydropteridine diphosphokinase</fullName>
        <ecNumber evidence="3">2.7.6.3</ecNumber>
    </recommendedName>
</protein>
<comment type="caution">
    <text evidence="10">The sequence shown here is derived from an EMBL/GenBank/DDBJ whole genome shotgun (WGS) entry which is preliminary data.</text>
</comment>
<dbReference type="RefSeq" id="WP_052604847.1">
    <property type="nucleotide sequence ID" value="NZ_JXYS01000026.1"/>
</dbReference>
<dbReference type="SUPFAM" id="SSF55083">
    <property type="entry name" value="6-hydroxymethyl-7,8-dihydropterin pyrophosphokinase, HPPK"/>
    <property type="match status" value="1"/>
</dbReference>
<keyword evidence="8" id="KW-0289">Folate biosynthesis</keyword>
<evidence type="ECO:0000259" key="9">
    <source>
        <dbReference type="Pfam" id="PF01288"/>
    </source>
</evidence>
<dbReference type="InterPro" id="IPR035907">
    <property type="entry name" value="Hppk_sf"/>
</dbReference>
<evidence type="ECO:0000256" key="8">
    <source>
        <dbReference type="ARBA" id="ARBA00022909"/>
    </source>
</evidence>
<dbReference type="GO" id="GO:0046654">
    <property type="term" value="P:tetrahydrofolate biosynthetic process"/>
    <property type="evidence" value="ECO:0007669"/>
    <property type="project" value="UniProtKB-UniPathway"/>
</dbReference>
<comment type="pathway">
    <text evidence="2">Cofactor biosynthesis; tetrahydrofolate biosynthesis; 2-amino-4-hydroxy-6-hydroxymethyl-7,8-dihydropteridine diphosphate from 7,8-dihydroneopterin triphosphate: step 4/4.</text>
</comment>
<dbReference type="STRING" id="1280514.AXFE_10680"/>